<organism evidence="3">
    <name type="scientific">Pseudo-nitzschia australis</name>
    <dbReference type="NCBI Taxonomy" id="44445"/>
    <lineage>
        <taxon>Eukaryota</taxon>
        <taxon>Sar</taxon>
        <taxon>Stramenopiles</taxon>
        <taxon>Ochrophyta</taxon>
        <taxon>Bacillariophyta</taxon>
        <taxon>Bacillariophyceae</taxon>
        <taxon>Bacillariophycidae</taxon>
        <taxon>Bacillariales</taxon>
        <taxon>Bacillariaceae</taxon>
        <taxon>Pseudo-nitzschia</taxon>
    </lineage>
</organism>
<feature type="region of interest" description="Disordered" evidence="1">
    <location>
        <begin position="24"/>
        <end position="63"/>
    </location>
</feature>
<feature type="compositionally biased region" description="Low complexity" evidence="1">
    <location>
        <begin position="28"/>
        <end position="43"/>
    </location>
</feature>
<accession>A0A7S4ALN7</accession>
<evidence type="ECO:0000256" key="2">
    <source>
        <dbReference type="SAM" id="SignalP"/>
    </source>
</evidence>
<evidence type="ECO:0000256" key="1">
    <source>
        <dbReference type="SAM" id="MobiDB-lite"/>
    </source>
</evidence>
<protein>
    <submittedName>
        <fullName evidence="3">Uncharacterized protein</fullName>
    </submittedName>
</protein>
<feature type="chain" id="PRO_5031337140" evidence="2">
    <location>
        <begin position="22"/>
        <end position="299"/>
    </location>
</feature>
<evidence type="ECO:0000313" key="3">
    <source>
        <dbReference type="EMBL" id="CAE0719932.1"/>
    </source>
</evidence>
<feature type="compositionally biased region" description="Polar residues" evidence="1">
    <location>
        <begin position="49"/>
        <end position="58"/>
    </location>
</feature>
<sequence length="299" mass="32850">MKFSSYYFLSLLFVGASTTFAADNTTPSSSLRGSTESSSSNISNDEPKLSSNNISNDEQQNEHRHLDTVEFTVGPTLSNGCYVDPPHEGDYCSKWNQQCIYPITGSTSNDGRMYYSDSYYSCNCVDENYYCDVRCPGSDPCYYTESPTFAPLTGRFGVTAPPLASFCPQSHPSHNSECQYPGMECDYLSHTGDYVVDNCVCENLKNNDGVWHRLWKCYGSGTGRNVVTNPSSPAHTGTNVHPHQPHCRAKGHGCESSSDCCDGLRCDIYVNICEENVSTGTNIVVVNGSDNHPYNSGSF</sequence>
<keyword evidence="2" id="KW-0732">Signal</keyword>
<reference evidence="3" key="1">
    <citation type="submission" date="2021-01" db="EMBL/GenBank/DDBJ databases">
        <authorList>
            <person name="Corre E."/>
            <person name="Pelletier E."/>
            <person name="Niang G."/>
            <person name="Scheremetjew M."/>
            <person name="Finn R."/>
            <person name="Kale V."/>
            <person name="Holt S."/>
            <person name="Cochrane G."/>
            <person name="Meng A."/>
            <person name="Brown T."/>
            <person name="Cohen L."/>
        </authorList>
    </citation>
    <scope>NUCLEOTIDE SEQUENCE</scope>
    <source>
        <strain evidence="3">10249 10 AB</strain>
    </source>
</reference>
<gene>
    <name evidence="3" type="ORF">PAUS00366_LOCUS12686</name>
</gene>
<dbReference type="AlphaFoldDB" id="A0A7S4ALN7"/>
<name>A0A7S4ALN7_9STRA</name>
<dbReference type="EMBL" id="HBIX01017606">
    <property type="protein sequence ID" value="CAE0719932.1"/>
    <property type="molecule type" value="Transcribed_RNA"/>
</dbReference>
<feature type="signal peptide" evidence="2">
    <location>
        <begin position="1"/>
        <end position="21"/>
    </location>
</feature>
<proteinExistence type="predicted"/>